<dbReference type="Proteomes" id="UP000640786">
    <property type="component" value="Unassembled WGS sequence"/>
</dbReference>
<evidence type="ECO:0000256" key="3">
    <source>
        <dbReference type="ARBA" id="ARBA00023159"/>
    </source>
</evidence>
<dbReference type="InterPro" id="IPR012318">
    <property type="entry name" value="HTH_CRP"/>
</dbReference>
<evidence type="ECO:0000259" key="5">
    <source>
        <dbReference type="PROSITE" id="PS50042"/>
    </source>
</evidence>
<evidence type="ECO:0000259" key="6">
    <source>
        <dbReference type="PROSITE" id="PS51063"/>
    </source>
</evidence>
<dbReference type="InterPro" id="IPR014710">
    <property type="entry name" value="RmlC-like_jellyroll"/>
</dbReference>
<comment type="caution">
    <text evidence="7">The sequence shown here is derived from an EMBL/GenBank/DDBJ whole genome shotgun (WGS) entry which is preliminary data.</text>
</comment>
<evidence type="ECO:0000313" key="8">
    <source>
        <dbReference type="Proteomes" id="UP000640786"/>
    </source>
</evidence>
<dbReference type="Gene3D" id="2.60.120.10">
    <property type="entry name" value="Jelly Rolls"/>
    <property type="match status" value="1"/>
</dbReference>
<dbReference type="Pfam" id="PF13545">
    <property type="entry name" value="HTH_Crp_2"/>
    <property type="match status" value="1"/>
</dbReference>
<feature type="domain" description="HTH crp-type" evidence="6">
    <location>
        <begin position="150"/>
        <end position="224"/>
    </location>
</feature>
<dbReference type="PANTHER" id="PTHR24567:SF74">
    <property type="entry name" value="HTH-TYPE TRANSCRIPTIONAL REGULATOR ARCR"/>
    <property type="match status" value="1"/>
</dbReference>
<dbReference type="PANTHER" id="PTHR24567">
    <property type="entry name" value="CRP FAMILY TRANSCRIPTIONAL REGULATORY PROTEIN"/>
    <property type="match status" value="1"/>
</dbReference>
<proteinExistence type="predicted"/>
<accession>A0ABR8R5I6</accession>
<organism evidence="7 8">
    <name type="scientific">Psychrobacillus faecigallinarum</name>
    <dbReference type="NCBI Taxonomy" id="2762235"/>
    <lineage>
        <taxon>Bacteria</taxon>
        <taxon>Bacillati</taxon>
        <taxon>Bacillota</taxon>
        <taxon>Bacilli</taxon>
        <taxon>Bacillales</taxon>
        <taxon>Bacillaceae</taxon>
        <taxon>Psychrobacillus</taxon>
    </lineage>
</organism>
<dbReference type="InterPro" id="IPR018490">
    <property type="entry name" value="cNMP-bd_dom_sf"/>
</dbReference>
<dbReference type="CDD" id="cd00038">
    <property type="entry name" value="CAP_ED"/>
    <property type="match status" value="1"/>
</dbReference>
<evidence type="ECO:0000256" key="1">
    <source>
        <dbReference type="ARBA" id="ARBA00023015"/>
    </source>
</evidence>
<evidence type="ECO:0000256" key="4">
    <source>
        <dbReference type="ARBA" id="ARBA00023163"/>
    </source>
</evidence>
<evidence type="ECO:0000313" key="7">
    <source>
        <dbReference type="EMBL" id="MBD7942974.1"/>
    </source>
</evidence>
<dbReference type="PROSITE" id="PS51063">
    <property type="entry name" value="HTH_CRP_2"/>
    <property type="match status" value="1"/>
</dbReference>
<reference evidence="7 8" key="1">
    <citation type="submission" date="2020-08" db="EMBL/GenBank/DDBJ databases">
        <title>A Genomic Blueprint of the Chicken Gut Microbiome.</title>
        <authorList>
            <person name="Gilroy R."/>
            <person name="Ravi A."/>
            <person name="Getino M."/>
            <person name="Pursley I."/>
            <person name="Horton D.L."/>
            <person name="Alikhan N.-F."/>
            <person name="Baker D."/>
            <person name="Gharbi K."/>
            <person name="Hall N."/>
            <person name="Watson M."/>
            <person name="Adriaenssens E.M."/>
            <person name="Foster-Nyarko E."/>
            <person name="Jarju S."/>
            <person name="Secka A."/>
            <person name="Antonio M."/>
            <person name="Oren A."/>
            <person name="Chaudhuri R."/>
            <person name="La Ragione R.M."/>
            <person name="Hildebrand F."/>
            <person name="Pallen M.J."/>
        </authorList>
    </citation>
    <scope>NUCLEOTIDE SEQUENCE [LARGE SCALE GENOMIC DNA]</scope>
    <source>
        <strain evidence="7 8">Sa2BUA9</strain>
    </source>
</reference>
<dbReference type="SUPFAM" id="SSF46785">
    <property type="entry name" value="Winged helix' DNA-binding domain"/>
    <property type="match status" value="1"/>
</dbReference>
<feature type="domain" description="Cyclic nucleotide-binding" evidence="5">
    <location>
        <begin position="28"/>
        <end position="126"/>
    </location>
</feature>
<name>A0ABR8R5I6_9BACI</name>
<evidence type="ECO:0000256" key="2">
    <source>
        <dbReference type="ARBA" id="ARBA00023125"/>
    </source>
</evidence>
<keyword evidence="8" id="KW-1185">Reference proteome</keyword>
<protein>
    <submittedName>
        <fullName evidence="7">Crp/Fnr family transcriptional regulator</fullName>
    </submittedName>
</protein>
<keyword evidence="3" id="KW-0010">Activator</keyword>
<dbReference type="InterPro" id="IPR050397">
    <property type="entry name" value="Env_Response_Regulators"/>
</dbReference>
<dbReference type="CDD" id="cd00092">
    <property type="entry name" value="HTH_CRP"/>
    <property type="match status" value="1"/>
</dbReference>
<dbReference type="Pfam" id="PF00027">
    <property type="entry name" value="cNMP_binding"/>
    <property type="match status" value="1"/>
</dbReference>
<dbReference type="SUPFAM" id="SSF51206">
    <property type="entry name" value="cAMP-binding domain-like"/>
    <property type="match status" value="1"/>
</dbReference>
<dbReference type="InterPro" id="IPR036388">
    <property type="entry name" value="WH-like_DNA-bd_sf"/>
</dbReference>
<dbReference type="SMART" id="SM00419">
    <property type="entry name" value="HTH_CRP"/>
    <property type="match status" value="1"/>
</dbReference>
<dbReference type="PROSITE" id="PS50042">
    <property type="entry name" value="CNMP_BINDING_3"/>
    <property type="match status" value="1"/>
</dbReference>
<dbReference type="EMBL" id="JACSQO010000001">
    <property type="protein sequence ID" value="MBD7942974.1"/>
    <property type="molecule type" value="Genomic_DNA"/>
</dbReference>
<keyword evidence="1" id="KW-0805">Transcription regulation</keyword>
<keyword evidence="4" id="KW-0804">Transcription</keyword>
<dbReference type="Gene3D" id="1.10.10.10">
    <property type="entry name" value="Winged helix-like DNA-binding domain superfamily/Winged helix DNA-binding domain"/>
    <property type="match status" value="1"/>
</dbReference>
<gene>
    <name evidence="7" type="ORF">H9650_02505</name>
</gene>
<dbReference type="InterPro" id="IPR036390">
    <property type="entry name" value="WH_DNA-bd_sf"/>
</dbReference>
<sequence>MLLFKGISKGGDGVDNSLVSPNIGLLFKQYGSIIKLEKDRSVYVEGELAEEIYLVISGSIAINKDTEGGKLLTLRIVGPDNCIGESGVFADNAHHSFSAHTLETTQLLMLPKNKFESFLVSSTELMVEWTKYIQLVYLKNQTRFRDLMLHGKKGALFSTLIRLANTYGEKLPDDSIKINFQLTNQEIANLCAMSREVVNRMLNDLKNEGIVSFQKGVITIHDLELLKRENQCESCPLCVCRID</sequence>
<dbReference type="InterPro" id="IPR000595">
    <property type="entry name" value="cNMP-bd_dom"/>
</dbReference>
<keyword evidence="2" id="KW-0238">DNA-binding</keyword>